<dbReference type="InterPro" id="IPR040079">
    <property type="entry name" value="Glutathione_S-Trfase"/>
</dbReference>
<reference evidence="3 4" key="1">
    <citation type="submission" date="2024-07" db="EMBL/GenBank/DDBJ databases">
        <authorList>
            <person name="Li M."/>
        </authorList>
    </citation>
    <scope>NUCLEOTIDE SEQUENCE [LARGE SCALE GENOMIC DNA]</scope>
    <source>
        <strain evidence="3 4">25A3E</strain>
    </source>
</reference>
<dbReference type="Pfam" id="PF00043">
    <property type="entry name" value="GST_C"/>
    <property type="match status" value="2"/>
</dbReference>
<feature type="domain" description="GST N-terminal" evidence="1">
    <location>
        <begin position="339"/>
        <end position="420"/>
    </location>
</feature>
<dbReference type="CDD" id="cd00299">
    <property type="entry name" value="GST_C_family"/>
    <property type="match status" value="1"/>
</dbReference>
<gene>
    <name evidence="3" type="ORF">AB5S05_10815</name>
</gene>
<dbReference type="Gene3D" id="1.20.1050.10">
    <property type="match status" value="2"/>
</dbReference>
<dbReference type="PANTHER" id="PTHR44051">
    <property type="entry name" value="GLUTATHIONE S-TRANSFERASE-RELATED"/>
    <property type="match status" value="1"/>
</dbReference>
<dbReference type="InterPro" id="IPR036282">
    <property type="entry name" value="Glutathione-S-Trfase_C_sf"/>
</dbReference>
<evidence type="ECO:0000313" key="4">
    <source>
        <dbReference type="Proteomes" id="UP001560296"/>
    </source>
</evidence>
<protein>
    <submittedName>
        <fullName evidence="3">Glutathione S-transferase family protein</fullName>
    </submittedName>
</protein>
<feature type="domain" description="GST C-terminal" evidence="2">
    <location>
        <begin position="425"/>
        <end position="557"/>
    </location>
</feature>
<dbReference type="Proteomes" id="UP001560296">
    <property type="component" value="Unassembled WGS sequence"/>
</dbReference>
<sequence length="559" mass="62921">MTASNSLVLYDFANSPCVRRVKICLLEKGIPFTREIINLARMEQKSPAYLRINPNGVVPALSHNGAVIYESSVICDYLEDVFVQVPLYPDTLPERLEVRQWQNLELAMARVYRNLMYAVVMGPLNHIACDRAEFIAKAARATDNPAHLAWEAKVWNLQVLTPAQQAQHKKRLRQFATRVENALAGRDFLVGTRFGMADILIYPRLKMFPIVGVSLSAQQYPNLTRWMAALEQRHSFVESQSEEEKVLLKLRAKGVLQLICRIAYTPPARRSLGQRAVLALLRPILRRKLGINEAFTPITQRQLASTQPGATPLLGQARMHSLTSAERQALLQAADAQASGLTLYGFQHCPLTRRLLLVLRGMGVPYRYQEVDLLAGEEGLPTLLRSNPVAEVPVLQHGDRLVIDSLKIAEYLLGNEEPDSLFSSQPLALAQIRMWSAFDSGMEKEYQPFLLDHLAEQQGRLAAAAEVRAYNREQAQQILREKLQLLDDALDDRPWLVGARFSYADLLLYTRLDSFAAIGLGACLQPFQRVRAWLERCATHVQQWQSPRELSAVDAGVEA</sequence>
<evidence type="ECO:0000313" key="3">
    <source>
        <dbReference type="EMBL" id="MEX6502555.1"/>
    </source>
</evidence>
<accession>A0ABV3YTA4</accession>
<evidence type="ECO:0000259" key="2">
    <source>
        <dbReference type="PROSITE" id="PS50405"/>
    </source>
</evidence>
<comment type="caution">
    <text evidence="3">The sequence shown here is derived from an EMBL/GenBank/DDBJ whole genome shotgun (WGS) entry which is preliminary data.</text>
</comment>
<dbReference type="Pfam" id="PF13417">
    <property type="entry name" value="GST_N_3"/>
    <property type="match status" value="1"/>
</dbReference>
<dbReference type="PROSITE" id="PS50404">
    <property type="entry name" value="GST_NTER"/>
    <property type="match status" value="2"/>
</dbReference>
<feature type="domain" description="GST C-terminal" evidence="2">
    <location>
        <begin position="91"/>
        <end position="256"/>
    </location>
</feature>
<proteinExistence type="predicted"/>
<organism evidence="3 4">
    <name type="scientific">Pseudomonas zhanjiangensis</name>
    <dbReference type="NCBI Taxonomy" id="3239015"/>
    <lineage>
        <taxon>Bacteria</taxon>
        <taxon>Pseudomonadati</taxon>
        <taxon>Pseudomonadota</taxon>
        <taxon>Gammaproteobacteria</taxon>
        <taxon>Pseudomonadales</taxon>
        <taxon>Pseudomonadaceae</taxon>
        <taxon>Pseudomonas</taxon>
    </lineage>
</organism>
<dbReference type="SFLD" id="SFLDS00019">
    <property type="entry name" value="Glutathione_Transferase_(cytos"/>
    <property type="match status" value="2"/>
</dbReference>
<dbReference type="InterPro" id="IPR036249">
    <property type="entry name" value="Thioredoxin-like_sf"/>
</dbReference>
<dbReference type="InterPro" id="IPR004045">
    <property type="entry name" value="Glutathione_S-Trfase_N"/>
</dbReference>
<dbReference type="RefSeq" id="WP_369287522.1">
    <property type="nucleotide sequence ID" value="NZ_JBFTEG010000007.1"/>
</dbReference>
<dbReference type="PANTHER" id="PTHR44051:SF8">
    <property type="entry name" value="GLUTATHIONE S-TRANSFERASE GSTA"/>
    <property type="match status" value="1"/>
</dbReference>
<dbReference type="SFLD" id="SFLDG00358">
    <property type="entry name" value="Main_(cytGST)"/>
    <property type="match status" value="2"/>
</dbReference>
<dbReference type="CDD" id="cd00570">
    <property type="entry name" value="GST_N_family"/>
    <property type="match status" value="1"/>
</dbReference>
<dbReference type="SUPFAM" id="SSF52833">
    <property type="entry name" value="Thioredoxin-like"/>
    <property type="match status" value="2"/>
</dbReference>
<evidence type="ECO:0000259" key="1">
    <source>
        <dbReference type="PROSITE" id="PS50404"/>
    </source>
</evidence>
<name>A0ABV3YTA4_9PSED</name>
<dbReference type="InterPro" id="IPR004046">
    <property type="entry name" value="GST_C"/>
</dbReference>
<dbReference type="EMBL" id="JBFTEG010000007">
    <property type="protein sequence ID" value="MEX6502555.1"/>
    <property type="molecule type" value="Genomic_DNA"/>
</dbReference>
<dbReference type="Pfam" id="PF13409">
    <property type="entry name" value="GST_N_2"/>
    <property type="match status" value="1"/>
</dbReference>
<feature type="domain" description="GST N-terminal" evidence="1">
    <location>
        <begin position="5"/>
        <end position="86"/>
    </location>
</feature>
<dbReference type="Gene3D" id="3.40.30.10">
    <property type="entry name" value="Glutaredoxin"/>
    <property type="match status" value="2"/>
</dbReference>
<dbReference type="InterPro" id="IPR010987">
    <property type="entry name" value="Glutathione-S-Trfase_C-like"/>
</dbReference>
<keyword evidence="4" id="KW-1185">Reference proteome</keyword>
<dbReference type="PROSITE" id="PS50405">
    <property type="entry name" value="GST_CTER"/>
    <property type="match status" value="2"/>
</dbReference>
<dbReference type="SUPFAM" id="SSF47616">
    <property type="entry name" value="GST C-terminal domain-like"/>
    <property type="match status" value="2"/>
</dbReference>